<accession>A0ABS1D994</accession>
<keyword evidence="2" id="KW-0472">Membrane</keyword>
<dbReference type="Proteomes" id="UP001296873">
    <property type="component" value="Unassembled WGS sequence"/>
</dbReference>
<protein>
    <recommendedName>
        <fullName evidence="5">GATA-type domain-containing protein</fullName>
    </recommendedName>
</protein>
<comment type="caution">
    <text evidence="3">The sequence shown here is derived from an EMBL/GenBank/DDBJ whole genome shotgun (WGS) entry which is preliminary data.</text>
</comment>
<dbReference type="EMBL" id="NRRL01000003">
    <property type="protein sequence ID" value="MBK1666987.1"/>
    <property type="molecule type" value="Genomic_DNA"/>
</dbReference>
<gene>
    <name evidence="3" type="ORF">CKO28_02880</name>
</gene>
<sequence length="149" mass="16220">MTVDLQTQNPFLLFIGVLLAVALFALVFHAALDGLRDVARTHNLKRAARRSARKTVDYLAEPAHPSRARSDCPNCDTPTSKMIQGPRAPGAQNLCCAGCGAVYEADLNTTRVSADRCIGYALVDADRRVTPRRTPTRTHPRWHDAPAAG</sequence>
<keyword evidence="2" id="KW-0812">Transmembrane</keyword>
<reference evidence="3 4" key="1">
    <citation type="journal article" date="2020" name="Microorganisms">
        <title>Osmotic Adaptation and Compatible Solute Biosynthesis of Phototrophic Bacteria as Revealed from Genome Analyses.</title>
        <authorList>
            <person name="Imhoff J.F."/>
            <person name="Rahn T."/>
            <person name="Kunzel S."/>
            <person name="Keller A."/>
            <person name="Neulinger S.C."/>
        </authorList>
    </citation>
    <scope>NUCLEOTIDE SEQUENCE [LARGE SCALE GENOMIC DNA]</scope>
    <source>
        <strain evidence="3 4">DSM 9895</strain>
    </source>
</reference>
<feature type="region of interest" description="Disordered" evidence="1">
    <location>
        <begin position="55"/>
        <end position="74"/>
    </location>
</feature>
<feature type="transmembrane region" description="Helical" evidence="2">
    <location>
        <begin position="12"/>
        <end position="32"/>
    </location>
</feature>
<proteinExistence type="predicted"/>
<organism evidence="3 4">
    <name type="scientific">Rhodovibrio sodomensis</name>
    <dbReference type="NCBI Taxonomy" id="1088"/>
    <lineage>
        <taxon>Bacteria</taxon>
        <taxon>Pseudomonadati</taxon>
        <taxon>Pseudomonadota</taxon>
        <taxon>Alphaproteobacteria</taxon>
        <taxon>Rhodospirillales</taxon>
        <taxon>Rhodovibrionaceae</taxon>
        <taxon>Rhodovibrio</taxon>
    </lineage>
</organism>
<evidence type="ECO:0000313" key="3">
    <source>
        <dbReference type="EMBL" id="MBK1666987.1"/>
    </source>
</evidence>
<feature type="region of interest" description="Disordered" evidence="1">
    <location>
        <begin position="129"/>
        <end position="149"/>
    </location>
</feature>
<evidence type="ECO:0000313" key="4">
    <source>
        <dbReference type="Proteomes" id="UP001296873"/>
    </source>
</evidence>
<evidence type="ECO:0000256" key="1">
    <source>
        <dbReference type="SAM" id="MobiDB-lite"/>
    </source>
</evidence>
<feature type="compositionally biased region" description="Basic residues" evidence="1">
    <location>
        <begin position="130"/>
        <end position="140"/>
    </location>
</feature>
<dbReference type="RefSeq" id="WP_200339045.1">
    <property type="nucleotide sequence ID" value="NZ_NRRL01000003.1"/>
</dbReference>
<name>A0ABS1D994_9PROT</name>
<keyword evidence="2" id="KW-1133">Transmembrane helix</keyword>
<keyword evidence="4" id="KW-1185">Reference proteome</keyword>
<evidence type="ECO:0008006" key="5">
    <source>
        <dbReference type="Google" id="ProtNLM"/>
    </source>
</evidence>
<evidence type="ECO:0000256" key="2">
    <source>
        <dbReference type="SAM" id="Phobius"/>
    </source>
</evidence>